<dbReference type="STRING" id="863227.GCA_000373005_04530"/>
<evidence type="ECO:0000313" key="1">
    <source>
        <dbReference type="EMBL" id="PMS36149.1"/>
    </source>
</evidence>
<dbReference type="PIRSF" id="PIRSF030820">
    <property type="entry name" value="UCP030820"/>
    <property type="match status" value="1"/>
</dbReference>
<dbReference type="RefSeq" id="WP_018443138.1">
    <property type="nucleotide sequence ID" value="NZ_KB890198.1"/>
</dbReference>
<dbReference type="AlphaFoldDB" id="A0A2N7X319"/>
<comment type="caution">
    <text evidence="1">The sequence shown here is derived from an EMBL/GenBank/DDBJ whole genome shotgun (WGS) entry which is preliminary data.</text>
</comment>
<dbReference type="InterPro" id="IPR008318">
    <property type="entry name" value="UCP030820"/>
</dbReference>
<name>A0A2N7X319_9BURK</name>
<dbReference type="OrthoDB" id="9800421at2"/>
<keyword evidence="2" id="KW-1185">Reference proteome</keyword>
<dbReference type="Proteomes" id="UP000235777">
    <property type="component" value="Unassembled WGS sequence"/>
</dbReference>
<sequence>MTSIIRNREVVADDWQIVRAAEDGGLPAVDALPAGRILVPFALWKEAREALVAARGVESLGVWVAPADEPADLVGDFDKISLIGVDFPVFRDGRGYSTARLLRERYGWRGELRAIGDVLRDQLNYMARCGFDAFAVRADKDIHDALKAFSELSVQYQAAVDIPQPLFRRRAAAASSGAEAQGTRV</sequence>
<protein>
    <submittedName>
        <fullName evidence="1">DUF934 domain-containing protein</fullName>
    </submittedName>
</protein>
<proteinExistence type="predicted"/>
<dbReference type="Pfam" id="PF06073">
    <property type="entry name" value="DUF934"/>
    <property type="match status" value="1"/>
</dbReference>
<dbReference type="EMBL" id="PNYC01000008">
    <property type="protein sequence ID" value="PMS36149.1"/>
    <property type="molecule type" value="Genomic_DNA"/>
</dbReference>
<organism evidence="1 2">
    <name type="scientific">Trinickia symbiotica</name>
    <dbReference type="NCBI Taxonomy" id="863227"/>
    <lineage>
        <taxon>Bacteria</taxon>
        <taxon>Pseudomonadati</taxon>
        <taxon>Pseudomonadota</taxon>
        <taxon>Betaproteobacteria</taxon>
        <taxon>Burkholderiales</taxon>
        <taxon>Burkholderiaceae</taxon>
        <taxon>Trinickia</taxon>
    </lineage>
</organism>
<evidence type="ECO:0000313" key="2">
    <source>
        <dbReference type="Proteomes" id="UP000235777"/>
    </source>
</evidence>
<accession>A0A2N7X319</accession>
<reference evidence="1 2" key="1">
    <citation type="submission" date="2018-01" db="EMBL/GenBank/DDBJ databases">
        <title>Whole genome analyses suggest that Burkholderia sensu lato contains two further novel genera in the rhizoxinica-symbiotica group Mycetohabitans gen. nov., and Trinickia gen. nov.: implications for the evolution of diazotrophy and nodulation in the Burkholderiaceae.</title>
        <authorList>
            <person name="Estrada-de los Santos P."/>
            <person name="Palmer M."/>
            <person name="Chavez-Ramirez B."/>
            <person name="Beukes C."/>
            <person name="Steenkamp E.T."/>
            <person name="Hirsch A.M."/>
            <person name="Manyaka P."/>
            <person name="Maluk M."/>
            <person name="Lafos M."/>
            <person name="Crook M."/>
            <person name="Gross E."/>
            <person name="Simon M.F."/>
            <person name="Bueno dos Reis Junior F."/>
            <person name="Poole P.S."/>
            <person name="Venter S.N."/>
            <person name="James E.K."/>
        </authorList>
    </citation>
    <scope>NUCLEOTIDE SEQUENCE [LARGE SCALE GENOMIC DNA]</scope>
    <source>
        <strain evidence="1 2">JPY 581</strain>
    </source>
</reference>
<gene>
    <name evidence="1" type="ORF">C0Z20_15030</name>
</gene>